<reference evidence="1" key="1">
    <citation type="submission" date="2012-04" db="EMBL/GenBank/DDBJ databases">
        <title>The Genome Sequence of Loa loa.</title>
        <authorList>
            <consortium name="The Broad Institute Genome Sequencing Platform"/>
            <consortium name="Broad Institute Genome Sequencing Center for Infectious Disease"/>
            <person name="Nutman T.B."/>
            <person name="Fink D.L."/>
            <person name="Russ C."/>
            <person name="Young S."/>
            <person name="Zeng Q."/>
            <person name="Gargeya S."/>
            <person name="Alvarado L."/>
            <person name="Berlin A."/>
            <person name="Chapman S.B."/>
            <person name="Chen Z."/>
            <person name="Freedman E."/>
            <person name="Gellesch M."/>
            <person name="Goldberg J."/>
            <person name="Griggs A."/>
            <person name="Gujja S."/>
            <person name="Heilman E.R."/>
            <person name="Heiman D."/>
            <person name="Howarth C."/>
            <person name="Mehta T."/>
            <person name="Neiman D."/>
            <person name="Pearson M."/>
            <person name="Roberts A."/>
            <person name="Saif S."/>
            <person name="Shea T."/>
            <person name="Shenoy N."/>
            <person name="Sisk P."/>
            <person name="Stolte C."/>
            <person name="Sykes S."/>
            <person name="White J."/>
            <person name="Yandava C."/>
            <person name="Haas B."/>
            <person name="Henn M.R."/>
            <person name="Nusbaum C."/>
            <person name="Birren B."/>
        </authorList>
    </citation>
    <scope>NUCLEOTIDE SEQUENCE [LARGE SCALE GENOMIC DNA]</scope>
</reference>
<name>A0A1S0U8D3_LOALO</name>
<dbReference type="RefSeq" id="XP_003137427.1">
    <property type="nucleotide sequence ID" value="XM_003137379.1"/>
</dbReference>
<dbReference type="KEGG" id="loa:LOAG_01841"/>
<sequence length="103" mass="11702">MERVTKYGTPWMNVHTCTPSTKRRGKSENQCYFIQKPQVETVNGSTVLPIVQVLEGLSSEILCSRPPTFLNEVELLFIKVGESEKLICCLITYTIIEKFGNDM</sequence>
<protein>
    <submittedName>
        <fullName evidence="1">Uncharacterized protein</fullName>
    </submittedName>
</protein>
<evidence type="ECO:0000313" key="1">
    <source>
        <dbReference type="EMBL" id="EFO26646.1"/>
    </source>
</evidence>
<dbReference type="AlphaFoldDB" id="A0A1S0U8D3"/>
<dbReference type="GeneID" id="9939217"/>
<dbReference type="EMBL" id="JH712071">
    <property type="protein sequence ID" value="EFO26646.1"/>
    <property type="molecule type" value="Genomic_DNA"/>
</dbReference>
<organism evidence="1">
    <name type="scientific">Loa loa</name>
    <name type="common">Eye worm</name>
    <name type="synonym">Filaria loa</name>
    <dbReference type="NCBI Taxonomy" id="7209"/>
    <lineage>
        <taxon>Eukaryota</taxon>
        <taxon>Metazoa</taxon>
        <taxon>Ecdysozoa</taxon>
        <taxon>Nematoda</taxon>
        <taxon>Chromadorea</taxon>
        <taxon>Rhabditida</taxon>
        <taxon>Spirurina</taxon>
        <taxon>Spiruromorpha</taxon>
        <taxon>Filarioidea</taxon>
        <taxon>Onchocercidae</taxon>
        <taxon>Loa</taxon>
    </lineage>
</organism>
<gene>
    <name evidence="1" type="ORF">LOAG_01841</name>
</gene>
<accession>A0A1S0U8D3</accession>
<dbReference type="CTD" id="9939217"/>
<proteinExistence type="predicted"/>
<dbReference type="InParanoid" id="A0A1S0U8D3"/>